<dbReference type="Gene3D" id="2.130.10.10">
    <property type="entry name" value="YVTN repeat-like/Quinoprotein amine dehydrogenase"/>
    <property type="match status" value="1"/>
</dbReference>
<reference evidence="2" key="1">
    <citation type="submission" date="2022-08" db="UniProtKB">
        <authorList>
            <consortium name="EnsemblMetazoa"/>
        </authorList>
    </citation>
    <scope>IDENTIFICATION</scope>
    <source>
        <strain evidence="2">05x7-T-G4-1.051#20</strain>
    </source>
</reference>
<proteinExistence type="predicted"/>
<organism evidence="2 3">
    <name type="scientific">Magallana gigas</name>
    <name type="common">Pacific oyster</name>
    <name type="synonym">Crassostrea gigas</name>
    <dbReference type="NCBI Taxonomy" id="29159"/>
    <lineage>
        <taxon>Eukaryota</taxon>
        <taxon>Metazoa</taxon>
        <taxon>Spiralia</taxon>
        <taxon>Lophotrochozoa</taxon>
        <taxon>Mollusca</taxon>
        <taxon>Bivalvia</taxon>
        <taxon>Autobranchia</taxon>
        <taxon>Pteriomorphia</taxon>
        <taxon>Ostreida</taxon>
        <taxon>Ostreoidea</taxon>
        <taxon>Ostreidae</taxon>
        <taxon>Magallana</taxon>
    </lineage>
</organism>
<accession>A0A8W8MH63</accession>
<dbReference type="InterPro" id="IPR036322">
    <property type="entry name" value="WD40_repeat_dom_sf"/>
</dbReference>
<dbReference type="EnsemblMetazoa" id="G32982.11">
    <property type="protein sequence ID" value="G32982.11:cds"/>
    <property type="gene ID" value="G32982"/>
</dbReference>
<evidence type="ECO:0000256" key="1">
    <source>
        <dbReference type="SAM" id="MobiDB-lite"/>
    </source>
</evidence>
<dbReference type="InterPro" id="IPR015943">
    <property type="entry name" value="WD40/YVTN_repeat-like_dom_sf"/>
</dbReference>
<feature type="region of interest" description="Disordered" evidence="1">
    <location>
        <begin position="187"/>
        <end position="230"/>
    </location>
</feature>
<dbReference type="SUPFAM" id="SSF50978">
    <property type="entry name" value="WD40 repeat-like"/>
    <property type="match status" value="1"/>
</dbReference>
<dbReference type="AlphaFoldDB" id="A0A8W8MH63"/>
<dbReference type="Proteomes" id="UP000005408">
    <property type="component" value="Unassembled WGS sequence"/>
</dbReference>
<keyword evidence="3" id="KW-1185">Reference proteome</keyword>
<protein>
    <submittedName>
        <fullName evidence="2">Uncharacterized protein</fullName>
    </submittedName>
</protein>
<evidence type="ECO:0000313" key="2">
    <source>
        <dbReference type="EnsemblMetazoa" id="G32982.11:cds"/>
    </source>
</evidence>
<feature type="compositionally biased region" description="Acidic residues" evidence="1">
    <location>
        <begin position="194"/>
        <end position="203"/>
    </location>
</feature>
<name>A0A8W8MH63_MAGGI</name>
<evidence type="ECO:0000313" key="3">
    <source>
        <dbReference type="Proteomes" id="UP000005408"/>
    </source>
</evidence>
<sequence length="230" mass="25294">RIHETHVFVSSLDGIIKVYEVNSQQLQCVFESEGTRSTDGSALCCRGIRGMTISNGLVYYGDDGPNVKALNWKSGLVHKLGNHNEEFGITDSLACCEGLLLASAFCLDKGLGYINVRSAEGEKYLCSLDDGETDRIMSICSSKLSDSWVIISAGVQLKVWNQTSNARYIRPDARRVKPSYYLGLTKSPRHSDVESDLESSESESELKSDDLIDDEPGAPSPSWKSWCVVV</sequence>